<accession>A0AAN8NEN3</accession>
<feature type="compositionally biased region" description="Low complexity" evidence="1">
    <location>
        <begin position="184"/>
        <end position="199"/>
    </location>
</feature>
<evidence type="ECO:0000313" key="2">
    <source>
        <dbReference type="EMBL" id="KAK6508099.1"/>
    </source>
</evidence>
<organism evidence="2 3">
    <name type="scientific">Arthrobotrys conoides</name>
    <dbReference type="NCBI Taxonomy" id="74498"/>
    <lineage>
        <taxon>Eukaryota</taxon>
        <taxon>Fungi</taxon>
        <taxon>Dikarya</taxon>
        <taxon>Ascomycota</taxon>
        <taxon>Pezizomycotina</taxon>
        <taxon>Orbiliomycetes</taxon>
        <taxon>Orbiliales</taxon>
        <taxon>Orbiliaceae</taxon>
        <taxon>Arthrobotrys</taxon>
    </lineage>
</organism>
<dbReference type="AlphaFoldDB" id="A0AAN8NEN3"/>
<dbReference type="Proteomes" id="UP001307849">
    <property type="component" value="Unassembled WGS sequence"/>
</dbReference>
<feature type="region of interest" description="Disordered" evidence="1">
    <location>
        <begin position="182"/>
        <end position="202"/>
    </location>
</feature>
<keyword evidence="3" id="KW-1185">Reference proteome</keyword>
<protein>
    <submittedName>
        <fullName evidence="2">Uncharacterized protein</fullName>
    </submittedName>
</protein>
<evidence type="ECO:0000256" key="1">
    <source>
        <dbReference type="SAM" id="MobiDB-lite"/>
    </source>
</evidence>
<proteinExistence type="predicted"/>
<name>A0AAN8NEN3_9PEZI</name>
<dbReference type="EMBL" id="JAVHJM010000008">
    <property type="protein sequence ID" value="KAK6508099.1"/>
    <property type="molecule type" value="Genomic_DNA"/>
</dbReference>
<reference evidence="2 3" key="1">
    <citation type="submission" date="2019-10" db="EMBL/GenBank/DDBJ databases">
        <authorList>
            <person name="Palmer J.M."/>
        </authorList>
    </citation>
    <scope>NUCLEOTIDE SEQUENCE [LARGE SCALE GENOMIC DNA]</scope>
    <source>
        <strain evidence="2 3">TWF506</strain>
    </source>
</reference>
<gene>
    <name evidence="2" type="ORF">TWF506_010204</name>
</gene>
<evidence type="ECO:0000313" key="3">
    <source>
        <dbReference type="Proteomes" id="UP001307849"/>
    </source>
</evidence>
<sequence length="286" mass="32301">MASIHTSSSFIQIPAYPLPVGTGLLPVLKRYSHIDKVREAISNTSDKFIYNYFVSMGESAITMQLRMLAGQTGAGNFTSNRCWKTIRNTLLSEEQLLILSEHYRLREHLLPDPRKCKRWMNTSAYTSKLFLVYVAGYLQSLQHRSQLTWLNRTMIVLINGMIDECLHRRVQIGIPKLVQELPDSSMGSSSTGSKGPMGKHQSAVLSDAAEKAKPLEVPTDRPTVNQLLDCGWKYSESRVDVSGCPFWHVVLFTENMEPVSIVRDNLDQARFEAIEAAGKLYLENFT</sequence>
<comment type="caution">
    <text evidence="2">The sequence shown here is derived from an EMBL/GenBank/DDBJ whole genome shotgun (WGS) entry which is preliminary data.</text>
</comment>